<feature type="transmembrane region" description="Helical" evidence="5">
    <location>
        <begin position="82"/>
        <end position="101"/>
    </location>
</feature>
<dbReference type="OrthoDB" id="513661at2"/>
<dbReference type="STRING" id="1522312.GCA_900177895_00898"/>
<keyword evidence="9" id="KW-1185">Reference proteome</keyword>
<dbReference type="EMBL" id="FXUV02000021">
    <property type="protein sequence ID" value="SNB67582.1"/>
    <property type="molecule type" value="Genomic_DNA"/>
</dbReference>
<dbReference type="Proteomes" id="UP000215450">
    <property type="component" value="Unassembled WGS sequence"/>
</dbReference>
<dbReference type="GO" id="GO:0016020">
    <property type="term" value="C:membrane"/>
    <property type="evidence" value="ECO:0007669"/>
    <property type="project" value="UniProtKB-SubCell"/>
</dbReference>
<evidence type="ECO:0000256" key="1">
    <source>
        <dbReference type="ARBA" id="ARBA00004370"/>
    </source>
</evidence>
<dbReference type="RefSeq" id="WP_095062570.1">
    <property type="nucleotide sequence ID" value="NZ_CP123447.1"/>
</dbReference>
<name>A0A238HFR1_9NEIS</name>
<dbReference type="Pfam" id="PF01124">
    <property type="entry name" value="MAPEG"/>
    <property type="match status" value="1"/>
</dbReference>
<dbReference type="AlphaFoldDB" id="A0A238HFR1"/>
<dbReference type="PANTHER" id="PTHR35371:SF1">
    <property type="entry name" value="BLR7753 PROTEIN"/>
    <property type="match status" value="1"/>
</dbReference>
<accession>A0A238HFR1</accession>
<dbReference type="SUPFAM" id="SSF161084">
    <property type="entry name" value="MAPEG domain-like"/>
    <property type="match status" value="1"/>
</dbReference>
<evidence type="ECO:0000313" key="8">
    <source>
        <dbReference type="EMBL" id="SNB67582.1"/>
    </source>
</evidence>
<evidence type="ECO:0000313" key="9">
    <source>
        <dbReference type="Proteomes" id="UP000215450"/>
    </source>
</evidence>
<feature type="chain" id="PRO_5015075158" evidence="6">
    <location>
        <begin position="23"/>
        <end position="127"/>
    </location>
</feature>
<reference evidence="7" key="1">
    <citation type="submission" date="2017-05" db="EMBL/GenBank/DDBJ databases">
        <authorList>
            <person name="Song R."/>
            <person name="Chenine A.L."/>
            <person name="Ruprecht R.M."/>
        </authorList>
    </citation>
    <scope>NUCLEOTIDE SEQUENCE</scope>
    <source>
        <strain evidence="7">Kingella_eburonensis</strain>
    </source>
</reference>
<sequence length="127" mass="13870">MTFAYFSILILSLLNAFCAAYAKKLAHFTPADNHDPRDFMAKATGKAARLNAAQNNGYEVLPIYAAAVIIAHATGEASQDAINFWAFAFLALRVAFIWAYANDKSTLRSIIWGLGYLCIIALFIAAC</sequence>
<evidence type="ECO:0000256" key="3">
    <source>
        <dbReference type="ARBA" id="ARBA00022989"/>
    </source>
</evidence>
<keyword evidence="6" id="KW-0732">Signal</keyword>
<dbReference type="InterPro" id="IPR001129">
    <property type="entry name" value="Membr-assoc_MAPEG"/>
</dbReference>
<evidence type="ECO:0000256" key="5">
    <source>
        <dbReference type="SAM" id="Phobius"/>
    </source>
</evidence>
<feature type="transmembrane region" description="Helical" evidence="5">
    <location>
        <begin position="107"/>
        <end position="126"/>
    </location>
</feature>
<comment type="subcellular location">
    <subcellularLocation>
        <location evidence="1">Membrane</location>
    </subcellularLocation>
</comment>
<dbReference type="EMBL" id="FXUV01000019">
    <property type="protein sequence ID" value="SMQ12341.1"/>
    <property type="molecule type" value="Genomic_DNA"/>
</dbReference>
<keyword evidence="2 5" id="KW-0812">Transmembrane</keyword>
<reference evidence="8 9" key="2">
    <citation type="submission" date="2017-06" db="EMBL/GenBank/DDBJ databases">
        <authorList>
            <person name="Kim H.J."/>
            <person name="Triplett B.A."/>
        </authorList>
    </citation>
    <scope>NUCLEOTIDE SEQUENCE [LARGE SCALE GENOMIC DNA]</scope>
    <source>
        <strain evidence="8">Kingella_eburonensis</strain>
    </source>
</reference>
<keyword evidence="3 5" id="KW-1133">Transmembrane helix</keyword>
<protein>
    <submittedName>
        <fullName evidence="7">MAPEG family protein</fullName>
    </submittedName>
</protein>
<evidence type="ECO:0000313" key="7">
    <source>
        <dbReference type="EMBL" id="SMQ12341.1"/>
    </source>
</evidence>
<gene>
    <name evidence="7" type="ORF">KEBURONENSIS_00224</name>
</gene>
<dbReference type="InterPro" id="IPR023352">
    <property type="entry name" value="MAPEG-like_dom_sf"/>
</dbReference>
<evidence type="ECO:0000256" key="2">
    <source>
        <dbReference type="ARBA" id="ARBA00022692"/>
    </source>
</evidence>
<organism evidence="7">
    <name type="scientific">Kingella negevensis</name>
    <dbReference type="NCBI Taxonomy" id="1522312"/>
    <lineage>
        <taxon>Bacteria</taxon>
        <taxon>Pseudomonadati</taxon>
        <taxon>Pseudomonadota</taxon>
        <taxon>Betaproteobacteria</taxon>
        <taxon>Neisseriales</taxon>
        <taxon>Neisseriaceae</taxon>
        <taxon>Kingella</taxon>
    </lineage>
</organism>
<evidence type="ECO:0000256" key="6">
    <source>
        <dbReference type="SAM" id="SignalP"/>
    </source>
</evidence>
<dbReference type="Gene3D" id="1.20.120.550">
    <property type="entry name" value="Membrane associated eicosanoid/glutathione metabolism-like domain"/>
    <property type="match status" value="1"/>
</dbReference>
<feature type="signal peptide" evidence="6">
    <location>
        <begin position="1"/>
        <end position="22"/>
    </location>
</feature>
<evidence type="ECO:0000256" key="4">
    <source>
        <dbReference type="ARBA" id="ARBA00023136"/>
    </source>
</evidence>
<dbReference type="PANTHER" id="PTHR35371">
    <property type="entry name" value="INNER MEMBRANE PROTEIN"/>
    <property type="match status" value="1"/>
</dbReference>
<keyword evidence="4 5" id="KW-0472">Membrane</keyword>
<proteinExistence type="predicted"/>